<dbReference type="PANTHER" id="PTHR46663:SF4">
    <property type="entry name" value="DIGUANYLATE CYCLASE DGCT-RELATED"/>
    <property type="match status" value="1"/>
</dbReference>
<feature type="domain" description="PAC" evidence="3">
    <location>
        <begin position="369"/>
        <end position="423"/>
    </location>
</feature>
<dbReference type="InterPro" id="IPR001610">
    <property type="entry name" value="PAC"/>
</dbReference>
<dbReference type="InterPro" id="IPR043128">
    <property type="entry name" value="Rev_trsase/Diguanyl_cyclase"/>
</dbReference>
<dbReference type="SUPFAM" id="SSF55785">
    <property type="entry name" value="PYP-like sensor domain (PAS domain)"/>
    <property type="match status" value="1"/>
</dbReference>
<keyword evidence="1" id="KW-1133">Transmembrane helix</keyword>
<proteinExistence type="predicted"/>
<dbReference type="PROSITE" id="PS50887">
    <property type="entry name" value="GGDEF"/>
    <property type="match status" value="1"/>
</dbReference>
<keyword evidence="1" id="KW-0812">Transmembrane</keyword>
<evidence type="ECO:0000259" key="2">
    <source>
        <dbReference type="PROSITE" id="PS50112"/>
    </source>
</evidence>
<dbReference type="InterPro" id="IPR000700">
    <property type="entry name" value="PAS-assoc_C"/>
</dbReference>
<name>A0A3B0Y9J4_9ZZZZ</name>
<dbReference type="NCBIfam" id="TIGR00229">
    <property type="entry name" value="sensory_box"/>
    <property type="match status" value="1"/>
</dbReference>
<feature type="domain" description="GGDEF" evidence="4">
    <location>
        <begin position="462"/>
        <end position="542"/>
    </location>
</feature>
<dbReference type="Gene3D" id="3.30.70.270">
    <property type="match status" value="1"/>
</dbReference>
<reference evidence="5" key="1">
    <citation type="submission" date="2018-06" db="EMBL/GenBank/DDBJ databases">
        <authorList>
            <person name="Zhirakovskaya E."/>
        </authorList>
    </citation>
    <scope>NUCLEOTIDE SEQUENCE</scope>
</reference>
<dbReference type="PANTHER" id="PTHR46663">
    <property type="entry name" value="DIGUANYLATE CYCLASE DGCT-RELATED"/>
    <property type="match status" value="1"/>
</dbReference>
<evidence type="ECO:0000259" key="4">
    <source>
        <dbReference type="PROSITE" id="PS50887"/>
    </source>
</evidence>
<dbReference type="InterPro" id="IPR035965">
    <property type="entry name" value="PAS-like_dom_sf"/>
</dbReference>
<dbReference type="SMART" id="SM00086">
    <property type="entry name" value="PAC"/>
    <property type="match status" value="1"/>
</dbReference>
<dbReference type="InterPro" id="IPR000014">
    <property type="entry name" value="PAS"/>
</dbReference>
<dbReference type="SUPFAM" id="SSF55073">
    <property type="entry name" value="Nucleotide cyclase"/>
    <property type="match status" value="1"/>
</dbReference>
<dbReference type="SMART" id="SM00267">
    <property type="entry name" value="GGDEF"/>
    <property type="match status" value="1"/>
</dbReference>
<sequence length="542" mass="61617">MQYGVLIQVSSVVFVFLLLAWCEGLWPLGVLTRKKWPRWFNNLSLMTCGAVVLRVVIPALALSTAVLAQQQQWGLINYLVDMPVWLKVLLSLVLLDLSLYFRHAMFHVLPLLWRFHRVHHSDLDCDLSTGLRFHPVETIISALLTSVIVISLGPPVIAVILFEVSAGLMLMFVHSNIRLNGQFERVLRWVFVTPEMHRVHHSSKENETNSNFSFNLSLWDRLFGTYLAEPVNGLSKMTIGLDNFREDSWQNIKGLLLMPFSSCVKGYAINYRDTKNEDELALARKLVKNSEEKARLSSELSTYVKAINEHALVSITDTTGKIIMANDLFSETSGYSNAELIGRDHRIIKSGVHPASFFSDLWQTISAGNKWHGEICNRAKNGDLYWVDSAIVPNISAEGKIDAYVSVRIDITELKHNEAELREANQKLEEISRVDALTKIANRRHFDEILEYDMNKMQRFNIPLTLIICDIDNFKQFNDTYGHAAGDVCLQRVAQCIKSSFLRTSDLVARYGGEEFAIILSNISKENSIILADRMRKDVQSL</sequence>
<dbReference type="Gene3D" id="3.30.450.20">
    <property type="entry name" value="PAS domain"/>
    <property type="match status" value="1"/>
</dbReference>
<dbReference type="InterPro" id="IPR000160">
    <property type="entry name" value="GGDEF_dom"/>
</dbReference>
<dbReference type="GO" id="GO:0005506">
    <property type="term" value="F:iron ion binding"/>
    <property type="evidence" value="ECO:0007669"/>
    <property type="project" value="InterPro"/>
</dbReference>
<feature type="transmembrane region" description="Helical" evidence="1">
    <location>
        <begin position="6"/>
        <end position="31"/>
    </location>
</feature>
<dbReference type="Pfam" id="PF08447">
    <property type="entry name" value="PAS_3"/>
    <property type="match status" value="1"/>
</dbReference>
<dbReference type="CDD" id="cd01949">
    <property type="entry name" value="GGDEF"/>
    <property type="match status" value="1"/>
</dbReference>
<dbReference type="EMBL" id="UOFJ01000555">
    <property type="protein sequence ID" value="VAW70839.1"/>
    <property type="molecule type" value="Genomic_DNA"/>
</dbReference>
<evidence type="ECO:0000313" key="5">
    <source>
        <dbReference type="EMBL" id="VAW70839.1"/>
    </source>
</evidence>
<feature type="domain" description="PAS" evidence="2">
    <location>
        <begin position="313"/>
        <end position="354"/>
    </location>
</feature>
<protein>
    <submittedName>
        <fullName evidence="5">Fatty acid hydroxylase family (Carotene hydroxylase/sterol desaturase)</fullName>
    </submittedName>
</protein>
<dbReference type="Pfam" id="PF04116">
    <property type="entry name" value="FA_hydroxylase"/>
    <property type="match status" value="1"/>
</dbReference>
<dbReference type="InterPro" id="IPR052163">
    <property type="entry name" value="DGC-Regulatory_Protein"/>
</dbReference>
<evidence type="ECO:0000259" key="3">
    <source>
        <dbReference type="PROSITE" id="PS50113"/>
    </source>
</evidence>
<organism evidence="5">
    <name type="scientific">hydrothermal vent metagenome</name>
    <dbReference type="NCBI Taxonomy" id="652676"/>
    <lineage>
        <taxon>unclassified sequences</taxon>
        <taxon>metagenomes</taxon>
        <taxon>ecological metagenomes</taxon>
    </lineage>
</organism>
<evidence type="ECO:0000256" key="1">
    <source>
        <dbReference type="SAM" id="Phobius"/>
    </source>
</evidence>
<dbReference type="GO" id="GO:0008610">
    <property type="term" value="P:lipid biosynthetic process"/>
    <property type="evidence" value="ECO:0007669"/>
    <property type="project" value="InterPro"/>
</dbReference>
<dbReference type="InterPro" id="IPR013655">
    <property type="entry name" value="PAS_fold_3"/>
</dbReference>
<feature type="non-terminal residue" evidence="5">
    <location>
        <position position="542"/>
    </location>
</feature>
<accession>A0A3B0Y9J4</accession>
<dbReference type="Pfam" id="PF00990">
    <property type="entry name" value="GGDEF"/>
    <property type="match status" value="1"/>
</dbReference>
<dbReference type="InterPro" id="IPR006694">
    <property type="entry name" value="Fatty_acid_hydroxylase"/>
</dbReference>
<dbReference type="InterPro" id="IPR029787">
    <property type="entry name" value="Nucleotide_cyclase"/>
</dbReference>
<keyword evidence="1" id="KW-0472">Membrane</keyword>
<dbReference type="CDD" id="cd00130">
    <property type="entry name" value="PAS"/>
    <property type="match status" value="1"/>
</dbReference>
<gene>
    <name evidence="5" type="ORF">MNBD_GAMMA10-240</name>
</gene>
<feature type="transmembrane region" description="Helical" evidence="1">
    <location>
        <begin position="43"/>
        <end position="68"/>
    </location>
</feature>
<dbReference type="AlphaFoldDB" id="A0A3B0Y9J4"/>
<dbReference type="NCBIfam" id="TIGR00254">
    <property type="entry name" value="GGDEF"/>
    <property type="match status" value="1"/>
</dbReference>
<dbReference type="GO" id="GO:0016491">
    <property type="term" value="F:oxidoreductase activity"/>
    <property type="evidence" value="ECO:0007669"/>
    <property type="project" value="InterPro"/>
</dbReference>
<dbReference type="PROSITE" id="PS50112">
    <property type="entry name" value="PAS"/>
    <property type="match status" value="1"/>
</dbReference>
<dbReference type="PROSITE" id="PS50113">
    <property type="entry name" value="PAC"/>
    <property type="match status" value="1"/>
</dbReference>